<evidence type="ECO:0000313" key="8">
    <source>
        <dbReference type="EMBL" id="QOP46596.1"/>
    </source>
</evidence>
<dbReference type="PROSITE" id="PS51471">
    <property type="entry name" value="FE2OG_OXY"/>
    <property type="match status" value="1"/>
</dbReference>
<reference evidence="8 9" key="1">
    <citation type="submission" date="2019-07" db="EMBL/GenBank/DDBJ databases">
        <title>Sulfurimonas paralvinellae sp. nov., a novel mesophilic, hydrogen- and sulfur-oxidizing chemolithoautotroph within the Epsilonproteo- bacteria isolated from a deep-sea hydrothermal vent polychaete nest, reclassification of Thiomicrospira denitrificans as Sulfurimonas denitrificans comb. nov. and emended description of the genus Sulfurimonas.</title>
        <authorList>
            <person name="Wang S."/>
            <person name="Jiang L."/>
            <person name="Shao Z."/>
        </authorList>
    </citation>
    <scope>NUCLEOTIDE SEQUENCE [LARGE SCALE GENOMIC DNA]</scope>
    <source>
        <strain evidence="8 9">GO25</strain>
    </source>
</reference>
<dbReference type="Proteomes" id="UP000593580">
    <property type="component" value="Chromosome"/>
</dbReference>
<dbReference type="InterPro" id="IPR006620">
    <property type="entry name" value="Pro_4_hyd_alph"/>
</dbReference>
<comment type="cofactor">
    <cofactor evidence="1">
        <name>L-ascorbate</name>
        <dbReference type="ChEBI" id="CHEBI:38290"/>
    </cofactor>
</comment>
<dbReference type="GO" id="GO:0008198">
    <property type="term" value="F:ferrous iron binding"/>
    <property type="evidence" value="ECO:0007669"/>
    <property type="project" value="TreeGrafter"/>
</dbReference>
<keyword evidence="4" id="KW-0223">Dioxygenase</keyword>
<dbReference type="KEGG" id="spal:FM071_09955"/>
<evidence type="ECO:0000256" key="4">
    <source>
        <dbReference type="ARBA" id="ARBA00022964"/>
    </source>
</evidence>
<keyword evidence="9" id="KW-1185">Reference proteome</keyword>
<evidence type="ECO:0000259" key="7">
    <source>
        <dbReference type="PROSITE" id="PS51471"/>
    </source>
</evidence>
<accession>A0A7M1BAZ2</accession>
<evidence type="ECO:0000256" key="6">
    <source>
        <dbReference type="ARBA" id="ARBA00023004"/>
    </source>
</evidence>
<proteinExistence type="predicted"/>
<gene>
    <name evidence="8" type="ORF">FM071_09955</name>
</gene>
<keyword evidence="6" id="KW-0408">Iron</keyword>
<organism evidence="8 9">
    <name type="scientific">Sulfurimonas paralvinellae</name>
    <dbReference type="NCBI Taxonomy" id="317658"/>
    <lineage>
        <taxon>Bacteria</taxon>
        <taxon>Pseudomonadati</taxon>
        <taxon>Campylobacterota</taxon>
        <taxon>Epsilonproteobacteria</taxon>
        <taxon>Campylobacterales</taxon>
        <taxon>Sulfurimonadaceae</taxon>
        <taxon>Sulfurimonas</taxon>
    </lineage>
</organism>
<dbReference type="InterPro" id="IPR051559">
    <property type="entry name" value="HIF_prolyl_hydroxylases"/>
</dbReference>
<evidence type="ECO:0000256" key="1">
    <source>
        <dbReference type="ARBA" id="ARBA00001961"/>
    </source>
</evidence>
<evidence type="ECO:0000256" key="2">
    <source>
        <dbReference type="ARBA" id="ARBA00022723"/>
    </source>
</evidence>
<dbReference type="PANTHER" id="PTHR12907">
    <property type="entry name" value="EGL NINE HOMOLOG-RELATED"/>
    <property type="match status" value="1"/>
</dbReference>
<protein>
    <submittedName>
        <fullName evidence="8">2OG-Fe(II) oxygenase</fullName>
    </submittedName>
</protein>
<dbReference type="Gene3D" id="2.60.120.620">
    <property type="entry name" value="q2cbj1_9rhob like domain"/>
    <property type="match status" value="1"/>
</dbReference>
<dbReference type="GO" id="GO:0031543">
    <property type="term" value="F:peptidyl-proline dioxygenase activity"/>
    <property type="evidence" value="ECO:0007669"/>
    <property type="project" value="TreeGrafter"/>
</dbReference>
<dbReference type="SMART" id="SM00702">
    <property type="entry name" value="P4Hc"/>
    <property type="match status" value="1"/>
</dbReference>
<keyword evidence="3" id="KW-0847">Vitamin C</keyword>
<dbReference type="Pfam" id="PF13640">
    <property type="entry name" value="2OG-FeII_Oxy_3"/>
    <property type="match status" value="1"/>
</dbReference>
<sequence>MNYETLYEKITSSLITDGYIVIEDALSKYLISELLTTAKQSQNFQQAGISASNQKHIDENRRRDQIAWLDEDGSCVSEYLSFINGLREYLNRSLYLGLSYYEAHFARYKEGNFYEKHLDAFKNFKNRVVTTVLYLNEDWSEEDGGELLIYDKADNVIETVIPHANTLVVFMSEEFPHAVEPAKKDRYSIAGWFRVDKR</sequence>
<evidence type="ECO:0000256" key="5">
    <source>
        <dbReference type="ARBA" id="ARBA00023002"/>
    </source>
</evidence>
<dbReference type="EMBL" id="CP041406">
    <property type="protein sequence ID" value="QOP46596.1"/>
    <property type="molecule type" value="Genomic_DNA"/>
</dbReference>
<keyword evidence="5" id="KW-0560">Oxidoreductase</keyword>
<dbReference type="InterPro" id="IPR044862">
    <property type="entry name" value="Pro_4_hyd_alph_FE2OG_OXY"/>
</dbReference>
<dbReference type="PANTHER" id="PTHR12907:SF26">
    <property type="entry name" value="HIF PROLYL HYDROXYLASE, ISOFORM C"/>
    <property type="match status" value="1"/>
</dbReference>
<dbReference type="GO" id="GO:0071456">
    <property type="term" value="P:cellular response to hypoxia"/>
    <property type="evidence" value="ECO:0007669"/>
    <property type="project" value="TreeGrafter"/>
</dbReference>
<feature type="domain" description="Fe2OG dioxygenase" evidence="7">
    <location>
        <begin position="99"/>
        <end position="195"/>
    </location>
</feature>
<dbReference type="InterPro" id="IPR005123">
    <property type="entry name" value="Oxoglu/Fe-dep_dioxygenase_dom"/>
</dbReference>
<keyword evidence="2" id="KW-0479">Metal-binding</keyword>
<name>A0A7M1BAZ2_9BACT</name>
<dbReference type="GO" id="GO:0031418">
    <property type="term" value="F:L-ascorbic acid binding"/>
    <property type="evidence" value="ECO:0007669"/>
    <property type="project" value="UniProtKB-KW"/>
</dbReference>
<dbReference type="AlphaFoldDB" id="A0A7M1BAZ2"/>
<evidence type="ECO:0000256" key="3">
    <source>
        <dbReference type="ARBA" id="ARBA00022896"/>
    </source>
</evidence>
<evidence type="ECO:0000313" key="9">
    <source>
        <dbReference type="Proteomes" id="UP000593580"/>
    </source>
</evidence>
<dbReference type="RefSeq" id="WP_193110854.1">
    <property type="nucleotide sequence ID" value="NZ_CP041406.1"/>
</dbReference>